<evidence type="ECO:0000256" key="1">
    <source>
        <dbReference type="SAM" id="SignalP"/>
    </source>
</evidence>
<evidence type="ECO:0000313" key="2">
    <source>
        <dbReference type="EMBL" id="EAW11573.1"/>
    </source>
</evidence>
<organism evidence="2 3">
    <name type="scientific">Aspergillus clavatus (strain ATCC 1007 / CBS 513.65 / DSM 816 / NCTC 3887 / NRRL 1 / QM 1276 / 107)</name>
    <dbReference type="NCBI Taxonomy" id="344612"/>
    <lineage>
        <taxon>Eukaryota</taxon>
        <taxon>Fungi</taxon>
        <taxon>Dikarya</taxon>
        <taxon>Ascomycota</taxon>
        <taxon>Pezizomycotina</taxon>
        <taxon>Eurotiomycetes</taxon>
        <taxon>Eurotiomycetidae</taxon>
        <taxon>Eurotiales</taxon>
        <taxon>Aspergillaceae</taxon>
        <taxon>Aspergillus</taxon>
        <taxon>Aspergillus subgen. Fumigati</taxon>
    </lineage>
</organism>
<dbReference type="VEuPathDB" id="FungiDB:ACLA_092710"/>
<gene>
    <name evidence="2" type="ORF">ACLA_092710</name>
</gene>
<reference evidence="2 3" key="1">
    <citation type="journal article" date="2008" name="PLoS Genet.">
        <title>Genomic islands in the pathogenic filamentous fungus Aspergillus fumigatus.</title>
        <authorList>
            <person name="Fedorova N.D."/>
            <person name="Khaldi N."/>
            <person name="Joardar V.S."/>
            <person name="Maiti R."/>
            <person name="Amedeo P."/>
            <person name="Anderson M.J."/>
            <person name="Crabtree J."/>
            <person name="Silva J.C."/>
            <person name="Badger J.H."/>
            <person name="Albarraq A."/>
            <person name="Angiuoli S."/>
            <person name="Bussey H."/>
            <person name="Bowyer P."/>
            <person name="Cotty P.J."/>
            <person name="Dyer P.S."/>
            <person name="Egan A."/>
            <person name="Galens K."/>
            <person name="Fraser-Liggett C.M."/>
            <person name="Haas B.J."/>
            <person name="Inman J.M."/>
            <person name="Kent R."/>
            <person name="Lemieux S."/>
            <person name="Malavazi I."/>
            <person name="Orvis J."/>
            <person name="Roemer T."/>
            <person name="Ronning C.M."/>
            <person name="Sundaram J.P."/>
            <person name="Sutton G."/>
            <person name="Turner G."/>
            <person name="Venter J.C."/>
            <person name="White O.R."/>
            <person name="Whitty B.R."/>
            <person name="Youngman P."/>
            <person name="Wolfe K.H."/>
            <person name="Goldman G.H."/>
            <person name="Wortman J.R."/>
            <person name="Jiang B."/>
            <person name="Denning D.W."/>
            <person name="Nierman W.C."/>
        </authorList>
    </citation>
    <scope>NUCLEOTIDE SEQUENCE [LARGE SCALE GENOMIC DNA]</scope>
    <source>
        <strain evidence="3">ATCC 1007 / CBS 513.65 / DSM 816 / NCTC 3887 / NRRL 1</strain>
    </source>
</reference>
<dbReference type="GeneID" id="4705260"/>
<proteinExistence type="predicted"/>
<dbReference type="AlphaFoldDB" id="A1CFC4"/>
<dbReference type="RefSeq" id="XP_001272999.1">
    <property type="nucleotide sequence ID" value="XM_001272998.1"/>
</dbReference>
<protein>
    <recommendedName>
        <fullName evidence="4">Secreted protein</fullName>
    </recommendedName>
</protein>
<dbReference type="Proteomes" id="UP000006701">
    <property type="component" value="Unassembled WGS sequence"/>
</dbReference>
<dbReference type="KEGG" id="act:ACLA_092710"/>
<feature type="signal peptide" evidence="1">
    <location>
        <begin position="1"/>
        <end position="18"/>
    </location>
</feature>
<keyword evidence="1" id="KW-0732">Signal</keyword>
<evidence type="ECO:0008006" key="4">
    <source>
        <dbReference type="Google" id="ProtNLM"/>
    </source>
</evidence>
<dbReference type="HOGENOM" id="CLU_2739562_0_0_1"/>
<sequence length="71" mass="6928">MVMMMMLVLLDVDFPCEQRVGGLVGGGVVVCGSCSATGVVVSVAMCGCCVTVVGAEVGVEGAQMCVVAVGG</sequence>
<accession>A1CFC4</accession>
<evidence type="ECO:0000313" key="3">
    <source>
        <dbReference type="Proteomes" id="UP000006701"/>
    </source>
</evidence>
<name>A1CFC4_ASPCL</name>
<keyword evidence="3" id="KW-1185">Reference proteome</keyword>
<feature type="chain" id="PRO_5002633066" description="Secreted protein" evidence="1">
    <location>
        <begin position="19"/>
        <end position="71"/>
    </location>
</feature>
<dbReference type="EMBL" id="DS027052">
    <property type="protein sequence ID" value="EAW11573.1"/>
    <property type="molecule type" value="Genomic_DNA"/>
</dbReference>